<comment type="caution">
    <text evidence="4">The sequence shown here is derived from an EMBL/GenBank/DDBJ whole genome shotgun (WGS) entry which is preliminary data.</text>
</comment>
<protein>
    <submittedName>
        <fullName evidence="4">CDP-alcohol phosphatidyltransferase family protein</fullName>
    </submittedName>
</protein>
<dbReference type="AlphaFoldDB" id="A0A358DZ10"/>
<keyword evidence="3" id="KW-1133">Transmembrane helix</keyword>
<organism evidence="4 5">
    <name type="scientific">Alteromonas australica</name>
    <dbReference type="NCBI Taxonomy" id="589873"/>
    <lineage>
        <taxon>Bacteria</taxon>
        <taxon>Pseudomonadati</taxon>
        <taxon>Pseudomonadota</taxon>
        <taxon>Gammaproteobacteria</taxon>
        <taxon>Alteromonadales</taxon>
        <taxon>Alteromonadaceae</taxon>
        <taxon>Alteromonas/Salinimonas group</taxon>
        <taxon>Alteromonas</taxon>
    </lineage>
</organism>
<dbReference type="GO" id="GO:0008654">
    <property type="term" value="P:phospholipid biosynthetic process"/>
    <property type="evidence" value="ECO:0007669"/>
    <property type="project" value="InterPro"/>
</dbReference>
<keyword evidence="3" id="KW-0472">Membrane</keyword>
<dbReference type="Gene3D" id="1.20.120.1760">
    <property type="match status" value="1"/>
</dbReference>
<evidence type="ECO:0000256" key="1">
    <source>
        <dbReference type="ARBA" id="ARBA00022679"/>
    </source>
</evidence>
<dbReference type="Proteomes" id="UP000264779">
    <property type="component" value="Unassembled WGS sequence"/>
</dbReference>
<dbReference type="GO" id="GO:0016020">
    <property type="term" value="C:membrane"/>
    <property type="evidence" value="ECO:0007669"/>
    <property type="project" value="InterPro"/>
</dbReference>
<dbReference type="InterPro" id="IPR000462">
    <property type="entry name" value="CDP-OH_P_trans"/>
</dbReference>
<comment type="similarity">
    <text evidence="2">Belongs to the CDP-alcohol phosphatidyltransferase class-I family.</text>
</comment>
<name>A0A358DZ10_9ALTE</name>
<feature type="transmembrane region" description="Helical" evidence="3">
    <location>
        <begin position="109"/>
        <end position="134"/>
    </location>
</feature>
<evidence type="ECO:0000256" key="2">
    <source>
        <dbReference type="RuleBase" id="RU003750"/>
    </source>
</evidence>
<dbReference type="InterPro" id="IPR048254">
    <property type="entry name" value="CDP_ALCOHOL_P_TRANSF_CS"/>
</dbReference>
<feature type="transmembrane region" description="Helical" evidence="3">
    <location>
        <begin position="81"/>
        <end position="103"/>
    </location>
</feature>
<evidence type="ECO:0000313" key="5">
    <source>
        <dbReference type="Proteomes" id="UP000264779"/>
    </source>
</evidence>
<feature type="transmembrane region" description="Helical" evidence="3">
    <location>
        <begin position="155"/>
        <end position="174"/>
    </location>
</feature>
<evidence type="ECO:0000313" key="4">
    <source>
        <dbReference type="EMBL" id="HBU51519.1"/>
    </source>
</evidence>
<feature type="transmembrane region" description="Helical" evidence="3">
    <location>
        <begin position="180"/>
        <end position="201"/>
    </location>
</feature>
<evidence type="ECO:0000256" key="3">
    <source>
        <dbReference type="SAM" id="Phobius"/>
    </source>
</evidence>
<dbReference type="PROSITE" id="PS00379">
    <property type="entry name" value="CDP_ALCOHOL_P_TRANSF"/>
    <property type="match status" value="1"/>
</dbReference>
<reference evidence="4 5" key="1">
    <citation type="journal article" date="2018" name="Nat. Biotechnol.">
        <title>A standardized bacterial taxonomy based on genome phylogeny substantially revises the tree of life.</title>
        <authorList>
            <person name="Parks D.H."/>
            <person name="Chuvochina M."/>
            <person name="Waite D.W."/>
            <person name="Rinke C."/>
            <person name="Skarshewski A."/>
            <person name="Chaumeil P.A."/>
            <person name="Hugenholtz P."/>
        </authorList>
    </citation>
    <scope>NUCLEOTIDE SEQUENCE [LARGE SCALE GENOMIC DNA]</scope>
    <source>
        <strain evidence="4">UBA11621</strain>
    </source>
</reference>
<feature type="transmembrane region" description="Helical" evidence="3">
    <location>
        <begin position="33"/>
        <end position="60"/>
    </location>
</feature>
<sequence length="221" mass="24196">MLDAKVTPFIKLLLKPLIKALDSKGVTPNQVTLAGFVIGVLALPFIILNWWNMALACIIFNRVFDGIDGELARYQQSSSSAGGFLDICLDFLFYASIPLAFGIANPQEWGIAAMVLLATFIGTGSSFLAFAIAAEKFQIDRPQFANKSFYYMQGLTEGTETILVFLAFCIWPQYFATLAYVFAAACAVTVITRIVGGFTTLHRVERDAAKSERTVPSSGYE</sequence>
<dbReference type="Pfam" id="PF01066">
    <property type="entry name" value="CDP-OH_P_transf"/>
    <property type="match status" value="1"/>
</dbReference>
<proteinExistence type="inferred from homology"/>
<dbReference type="GO" id="GO:0016780">
    <property type="term" value="F:phosphotransferase activity, for other substituted phosphate groups"/>
    <property type="evidence" value="ECO:0007669"/>
    <property type="project" value="InterPro"/>
</dbReference>
<keyword evidence="1 2" id="KW-0808">Transferase</keyword>
<accession>A0A358DZ10</accession>
<gene>
    <name evidence="4" type="ORF">DEB45_09675</name>
</gene>
<dbReference type="EMBL" id="DONK01000139">
    <property type="protein sequence ID" value="HBU51519.1"/>
    <property type="molecule type" value="Genomic_DNA"/>
</dbReference>
<keyword evidence="3" id="KW-0812">Transmembrane</keyword>
<dbReference type="InterPro" id="IPR043130">
    <property type="entry name" value="CDP-OH_PTrfase_TM_dom"/>
</dbReference>